<sequence>MEEKGYLGWRHVRAFIVGFGVLFASAHGRERILCTHCFVAWMEGQKSKRMRTYSFEPCAVLRAVFPRKYVNHLLPALVKISSKRLSSDENDDYKREKIVRFEVDMALVLSAERFGWSRALKQKLERDLNVRNLGNAPTLKLTSTDLLTYRSNGAFMVNEKVLEGILQYATIPSPMLPLDLPQIPNSKPNSEKPRRSKRVQCRRRRIERNPEGGEEEQFSCRLKSLRMLLPGGNEMGEPELLSEMESYIVCLELQVSILRSLVDTY</sequence>
<evidence type="ECO:0000256" key="3">
    <source>
        <dbReference type="SAM" id="MobiDB-lite"/>
    </source>
</evidence>
<organism evidence="5 6">
    <name type="scientific">Tetracentron sinense</name>
    <name type="common">Spur-leaf</name>
    <dbReference type="NCBI Taxonomy" id="13715"/>
    <lineage>
        <taxon>Eukaryota</taxon>
        <taxon>Viridiplantae</taxon>
        <taxon>Streptophyta</taxon>
        <taxon>Embryophyta</taxon>
        <taxon>Tracheophyta</taxon>
        <taxon>Spermatophyta</taxon>
        <taxon>Magnoliopsida</taxon>
        <taxon>Trochodendrales</taxon>
        <taxon>Trochodendraceae</taxon>
        <taxon>Tetracentron</taxon>
    </lineage>
</organism>
<dbReference type="OrthoDB" id="658598at2759"/>
<evidence type="ECO:0000256" key="2">
    <source>
        <dbReference type="ARBA" id="ARBA00023163"/>
    </source>
</evidence>
<keyword evidence="1" id="KW-0805">Transcription regulation</keyword>
<proteinExistence type="predicted"/>
<keyword evidence="2" id="KW-0804">Transcription</keyword>
<dbReference type="PANTHER" id="PTHR33124">
    <property type="entry name" value="TRANSCRIPTION FACTOR IBH1-LIKE 1"/>
    <property type="match status" value="1"/>
</dbReference>
<gene>
    <name evidence="5" type="ORF">HHK36_013569</name>
</gene>
<dbReference type="GO" id="GO:0006355">
    <property type="term" value="P:regulation of DNA-templated transcription"/>
    <property type="evidence" value="ECO:0007669"/>
    <property type="project" value="InterPro"/>
</dbReference>
<dbReference type="Pfam" id="PF26576">
    <property type="entry name" value="IBH1_N"/>
    <property type="match status" value="1"/>
</dbReference>
<evidence type="ECO:0000259" key="4">
    <source>
        <dbReference type="Pfam" id="PF26576"/>
    </source>
</evidence>
<reference evidence="5 6" key="1">
    <citation type="submission" date="2020-04" db="EMBL/GenBank/DDBJ databases">
        <title>Plant Genome Project.</title>
        <authorList>
            <person name="Zhang R.-G."/>
        </authorList>
    </citation>
    <scope>NUCLEOTIDE SEQUENCE [LARGE SCALE GENOMIC DNA]</scope>
    <source>
        <strain evidence="5">YNK0</strain>
        <tissue evidence="5">Leaf</tissue>
    </source>
</reference>
<dbReference type="InterPro" id="IPR059002">
    <property type="entry name" value="IBH1_N"/>
</dbReference>
<dbReference type="PANTHER" id="PTHR33124:SF42">
    <property type="entry name" value="TRANSCRIPTION FACTOR BHLH146"/>
    <property type="match status" value="1"/>
</dbReference>
<dbReference type="EMBL" id="JABCRI010000009">
    <property type="protein sequence ID" value="KAF8400272.1"/>
    <property type="molecule type" value="Genomic_DNA"/>
</dbReference>
<dbReference type="OMA" id="MEGQVAK"/>
<keyword evidence="6" id="KW-1185">Reference proteome</keyword>
<dbReference type="Proteomes" id="UP000655225">
    <property type="component" value="Unassembled WGS sequence"/>
</dbReference>
<protein>
    <recommendedName>
        <fullName evidence="4">IBH1-like N-terminal domain-containing protein</fullName>
    </recommendedName>
</protein>
<evidence type="ECO:0000313" key="6">
    <source>
        <dbReference type="Proteomes" id="UP000655225"/>
    </source>
</evidence>
<name>A0A834Z6I7_TETSI</name>
<dbReference type="InterPro" id="IPR044660">
    <property type="entry name" value="IBH1-like"/>
</dbReference>
<feature type="domain" description="IBH1-like N-terminal" evidence="4">
    <location>
        <begin position="63"/>
        <end position="126"/>
    </location>
</feature>
<feature type="region of interest" description="Disordered" evidence="3">
    <location>
        <begin position="179"/>
        <end position="213"/>
    </location>
</feature>
<feature type="compositionally biased region" description="Basic residues" evidence="3">
    <location>
        <begin position="194"/>
        <end position="206"/>
    </location>
</feature>
<accession>A0A834Z6I7</accession>
<dbReference type="AlphaFoldDB" id="A0A834Z6I7"/>
<comment type="caution">
    <text evidence="5">The sequence shown here is derived from an EMBL/GenBank/DDBJ whole genome shotgun (WGS) entry which is preliminary data.</text>
</comment>
<evidence type="ECO:0000256" key="1">
    <source>
        <dbReference type="ARBA" id="ARBA00023015"/>
    </source>
</evidence>
<evidence type="ECO:0000313" key="5">
    <source>
        <dbReference type="EMBL" id="KAF8400272.1"/>
    </source>
</evidence>